<sequence>MTLTALAILSATVLAAGFVQGLTGIGFALIVAPVAGLVDASMLPSPYWC</sequence>
<dbReference type="Proteomes" id="UP001596298">
    <property type="component" value="Unassembled WGS sequence"/>
</dbReference>
<name>A0ABW2AEL0_9MICO</name>
<gene>
    <name evidence="1" type="ORF">ACFQDH_07880</name>
</gene>
<evidence type="ECO:0000313" key="2">
    <source>
        <dbReference type="Proteomes" id="UP001596298"/>
    </source>
</evidence>
<dbReference type="RefSeq" id="WP_382400105.1">
    <property type="nucleotide sequence ID" value="NZ_JBHSWH010000001.1"/>
</dbReference>
<protein>
    <recommendedName>
        <fullName evidence="3">Sulfite exporter TauE/SafE family protein</fullName>
    </recommendedName>
</protein>
<accession>A0ABW2AEL0</accession>
<keyword evidence="2" id="KW-1185">Reference proteome</keyword>
<dbReference type="EMBL" id="JBHSWH010000001">
    <property type="protein sequence ID" value="MFC6705188.1"/>
    <property type="molecule type" value="Genomic_DNA"/>
</dbReference>
<reference evidence="2" key="1">
    <citation type="journal article" date="2019" name="Int. J. Syst. Evol. Microbiol.">
        <title>The Global Catalogue of Microorganisms (GCM) 10K type strain sequencing project: providing services to taxonomists for standard genome sequencing and annotation.</title>
        <authorList>
            <consortium name="The Broad Institute Genomics Platform"/>
            <consortium name="The Broad Institute Genome Sequencing Center for Infectious Disease"/>
            <person name="Wu L."/>
            <person name="Ma J."/>
        </authorList>
    </citation>
    <scope>NUCLEOTIDE SEQUENCE [LARGE SCALE GENOMIC DNA]</scope>
    <source>
        <strain evidence="2">CCUG 58127</strain>
    </source>
</reference>
<evidence type="ECO:0008006" key="3">
    <source>
        <dbReference type="Google" id="ProtNLM"/>
    </source>
</evidence>
<organism evidence="1 2">
    <name type="scientific">Flexivirga alba</name>
    <dbReference type="NCBI Taxonomy" id="702742"/>
    <lineage>
        <taxon>Bacteria</taxon>
        <taxon>Bacillati</taxon>
        <taxon>Actinomycetota</taxon>
        <taxon>Actinomycetes</taxon>
        <taxon>Micrococcales</taxon>
        <taxon>Dermacoccaceae</taxon>
        <taxon>Flexivirga</taxon>
    </lineage>
</organism>
<comment type="caution">
    <text evidence="1">The sequence shown here is derived from an EMBL/GenBank/DDBJ whole genome shotgun (WGS) entry which is preliminary data.</text>
</comment>
<evidence type="ECO:0000313" key="1">
    <source>
        <dbReference type="EMBL" id="MFC6705188.1"/>
    </source>
</evidence>
<proteinExistence type="predicted"/>